<dbReference type="Proteomes" id="UP001153076">
    <property type="component" value="Unassembled WGS sequence"/>
</dbReference>
<accession>A0A9Q1GTZ6</accession>
<dbReference type="OrthoDB" id="1744672at2759"/>
<dbReference type="Pfam" id="PF16940">
    <property type="entry name" value="Tic110"/>
    <property type="match status" value="1"/>
</dbReference>
<dbReference type="GO" id="GO:0061927">
    <property type="term" value="C:TOC-TIC supercomplex I"/>
    <property type="evidence" value="ECO:0007669"/>
    <property type="project" value="TreeGrafter"/>
</dbReference>
<dbReference type="InterPro" id="IPR031610">
    <property type="entry name" value="TIC110"/>
</dbReference>
<reference evidence="1" key="1">
    <citation type="submission" date="2022-04" db="EMBL/GenBank/DDBJ databases">
        <title>Carnegiea gigantea Genome sequencing and assembly v2.</title>
        <authorList>
            <person name="Copetti D."/>
            <person name="Sanderson M.J."/>
            <person name="Burquez A."/>
            <person name="Wojciechowski M.F."/>
        </authorList>
    </citation>
    <scope>NUCLEOTIDE SEQUENCE</scope>
    <source>
        <strain evidence="1">SGP5-SGP5p</strain>
        <tissue evidence="1">Aerial part</tissue>
    </source>
</reference>
<organism evidence="1 2">
    <name type="scientific">Carnegiea gigantea</name>
    <dbReference type="NCBI Taxonomy" id="171969"/>
    <lineage>
        <taxon>Eukaryota</taxon>
        <taxon>Viridiplantae</taxon>
        <taxon>Streptophyta</taxon>
        <taxon>Embryophyta</taxon>
        <taxon>Tracheophyta</taxon>
        <taxon>Spermatophyta</taxon>
        <taxon>Magnoliopsida</taxon>
        <taxon>eudicotyledons</taxon>
        <taxon>Gunneridae</taxon>
        <taxon>Pentapetalae</taxon>
        <taxon>Caryophyllales</taxon>
        <taxon>Cactineae</taxon>
        <taxon>Cactaceae</taxon>
        <taxon>Cactoideae</taxon>
        <taxon>Echinocereeae</taxon>
        <taxon>Carnegiea</taxon>
    </lineage>
</organism>
<proteinExistence type="predicted"/>
<name>A0A9Q1GTZ6_9CARY</name>
<evidence type="ECO:0000313" key="1">
    <source>
        <dbReference type="EMBL" id="KAJ8426058.1"/>
    </source>
</evidence>
<dbReference type="PANTHER" id="PTHR34935:SF3">
    <property type="entry name" value="PROTEIN TIC110, CHLOROPLASTIC"/>
    <property type="match status" value="1"/>
</dbReference>
<keyword evidence="2" id="KW-1185">Reference proteome</keyword>
<comment type="caution">
    <text evidence="1">The sequence shown here is derived from an EMBL/GenBank/DDBJ whole genome shotgun (WGS) entry which is preliminary data.</text>
</comment>
<gene>
    <name evidence="1" type="ORF">Cgig2_011275</name>
</gene>
<dbReference type="PANTHER" id="PTHR34935">
    <property type="entry name" value="PROTEIN TIC110, CHLOROPLASTIC"/>
    <property type="match status" value="1"/>
</dbReference>
<dbReference type="GO" id="GO:0045037">
    <property type="term" value="P:protein import into chloroplast stroma"/>
    <property type="evidence" value="ECO:0007669"/>
    <property type="project" value="TreeGrafter"/>
</dbReference>
<dbReference type="EMBL" id="JAKOGI010001355">
    <property type="protein sequence ID" value="KAJ8426058.1"/>
    <property type="molecule type" value="Genomic_DNA"/>
</dbReference>
<dbReference type="AlphaFoldDB" id="A0A9Q1GTZ6"/>
<evidence type="ECO:0000313" key="2">
    <source>
        <dbReference type="Proteomes" id="UP001153076"/>
    </source>
</evidence>
<sequence length="231" mass="26206">MELVLPRISSRTSVCGAASLIAVSVVKDAIVSGFDGYDADAKASVRKAAQSLRLTREAAMTIASKAESFETPRKTNPTKKLEAKIGKLGQIEITVKRHSLREGVDWPLQDILVILYNWRSHQNWIRCKWATITTRKDNTEYLYLDQLVDILGLSRQEIMEVHRSQAEQTFRQEVEVIWAGGQLTKAKLEQLNERQKKVGLRPEHAQKVRESIINSKMAATIKHRLGRVAKY</sequence>
<protein>
    <submittedName>
        <fullName evidence="1">Uncharacterized protein</fullName>
    </submittedName>
</protein>